<feature type="transmembrane region" description="Helical" evidence="1">
    <location>
        <begin position="494"/>
        <end position="511"/>
    </location>
</feature>
<organism evidence="2">
    <name type="scientific">Candidatus Nitricoxidivorans perseverans</name>
    <dbReference type="NCBI Taxonomy" id="2975601"/>
    <lineage>
        <taxon>Bacteria</taxon>
        <taxon>Pseudomonadati</taxon>
        <taxon>Pseudomonadota</taxon>
        <taxon>Betaproteobacteria</taxon>
        <taxon>Nitrosomonadales</taxon>
        <taxon>Sterolibacteriaceae</taxon>
        <taxon>Candidatus Nitricoxidivorans</taxon>
    </lineage>
</organism>
<keyword evidence="1" id="KW-0812">Transmembrane</keyword>
<feature type="transmembrane region" description="Helical" evidence="1">
    <location>
        <begin position="344"/>
        <end position="363"/>
    </location>
</feature>
<feature type="transmembrane region" description="Helical" evidence="1">
    <location>
        <begin position="211"/>
        <end position="236"/>
    </location>
</feature>
<dbReference type="AlphaFoldDB" id="A0AA49FK92"/>
<gene>
    <name evidence="2" type="ORF">OHM77_10435</name>
</gene>
<accession>A0AA49FK92</accession>
<feature type="transmembrane region" description="Helical" evidence="1">
    <location>
        <begin position="155"/>
        <end position="175"/>
    </location>
</feature>
<feature type="transmembrane region" description="Helical" evidence="1">
    <location>
        <begin position="132"/>
        <end position="149"/>
    </location>
</feature>
<dbReference type="Proteomes" id="UP001234916">
    <property type="component" value="Chromosome"/>
</dbReference>
<feature type="transmembrane region" description="Helical" evidence="1">
    <location>
        <begin position="379"/>
        <end position="400"/>
    </location>
</feature>
<dbReference type="EMBL" id="CP107246">
    <property type="protein sequence ID" value="WIM05108.1"/>
    <property type="molecule type" value="Genomic_DNA"/>
</dbReference>
<feature type="transmembrane region" description="Helical" evidence="1">
    <location>
        <begin position="182"/>
        <end position="199"/>
    </location>
</feature>
<keyword evidence="1" id="KW-1133">Transmembrane helix</keyword>
<evidence type="ECO:0000313" key="2">
    <source>
        <dbReference type="EMBL" id="WIM05108.1"/>
    </source>
</evidence>
<proteinExistence type="predicted"/>
<dbReference type="KEGG" id="npv:OHM77_10435"/>
<feature type="transmembrane region" description="Helical" evidence="1">
    <location>
        <begin position="793"/>
        <end position="812"/>
    </location>
</feature>
<evidence type="ECO:0000256" key="1">
    <source>
        <dbReference type="SAM" id="Phobius"/>
    </source>
</evidence>
<feature type="transmembrane region" description="Helical" evidence="1">
    <location>
        <begin position="315"/>
        <end position="332"/>
    </location>
</feature>
<protein>
    <submittedName>
        <fullName evidence="2">Uncharacterized protein</fullName>
    </submittedName>
</protein>
<feature type="transmembrane region" description="Helical" evidence="1">
    <location>
        <begin position="412"/>
        <end position="431"/>
    </location>
</feature>
<reference evidence="2" key="1">
    <citation type="journal article" date="2023" name="Nat. Microbiol.">
        <title>Enrichment and characterization of a nitric oxide-reducing microbial community in a continuous bioreactor.</title>
        <authorList>
            <person name="Garrido-Amador P."/>
            <person name="Stortenbeker N."/>
            <person name="Wessels H.J.C.T."/>
            <person name="Speth D.R."/>
            <person name="Garcia-Heredia I."/>
            <person name="Kartal B."/>
        </authorList>
    </citation>
    <scope>NUCLEOTIDE SEQUENCE</scope>
    <source>
        <strain evidence="2">MAG1</strain>
    </source>
</reference>
<feature type="transmembrane region" description="Helical" evidence="1">
    <location>
        <begin position="12"/>
        <end position="33"/>
    </location>
</feature>
<feature type="transmembrane region" description="Helical" evidence="1">
    <location>
        <begin position="461"/>
        <end position="482"/>
    </location>
</feature>
<sequence length="820" mass="91095">MLVMKDRSALVRGHFIAICLAQILFAALLWPLLSGESVYSSRMILYSGSFAPSLESLPPVAPGDDVFQDDFGDQERLFLRFYRESFRSGELPFWNEQIFGGLSQEDSLAYSYLSPFNIPWLLIGNDHIAKAVQIYLLLNFGLFGLLWWARILRVAPAWFFLSAMLLLLSPMSLHFQGHQHQPALYFSALYIAASVHLFLRGGATRHLAWSAFIFTVAIWCNFITLLLFICILIAFLMAGNVAWPAEGGARPAVLRRAVALAGALFGIVLSCSFLLGPIALEAHLVREPVSLYQANQSPLASPSQFVRSLLFHEKAPLQVAWLLVLGAFAVMLKERHTGELKSLYPLGLFLGFALLLGSSSWVQDLYRAVVPSAKYSGNIYFRLLFMANVLIAPLFAWCGTRLGGGSRAYRQVFLAICAAVVMVNLLFWLIAAAPGGFGFNPDDAFGGKLGRLAERLAERPVIGLTAGAGTIFAAVLFGLAVSGARRRATGWGQWVSLAMAGAMLVAMYRLSDGPSLSMAQDAESYPIFRLVEEGRGAPVLTLEDCSGDVRHYTRREPVLAGFRPLDAPTDTGLFRRTREFWMPLNDAREHYRKGLFYYELNWVCREMVSSREGGLMPGFGRLLKALGVRYLFATADITDSMLERLGREGEMRAYRVAVAWPDMVFLPGVREAEWTGVMAGLVRNDADAIEAFDRIEAGKAIVASTRMSNLRWEGTIPPVASAASGVLFMNHPIEYHRDLKFPLLDLPLEGYWEVRTADGAAPFPQTPVPYRSAEIRATDRVEVTYSLAHYRGWFALSLLGLAITLSIIRYWLRSWPGRCD</sequence>
<feature type="transmembrane region" description="Helical" evidence="1">
    <location>
        <begin position="257"/>
        <end position="280"/>
    </location>
</feature>
<name>A0AA49FK92_9PROT</name>
<keyword evidence="1" id="KW-0472">Membrane</keyword>